<dbReference type="HAMAP" id="MF_01107">
    <property type="entry name" value="ArgD_aminotrans_3"/>
    <property type="match status" value="1"/>
</dbReference>
<dbReference type="AlphaFoldDB" id="A0ABD3BLQ0"/>
<accession>A0ABD3BLQ0</accession>
<evidence type="ECO:0000256" key="15">
    <source>
        <dbReference type="RuleBase" id="RU003560"/>
    </source>
</evidence>
<comment type="similarity">
    <text evidence="4 15">Belongs to the class-III pyridoxal-phosphate-dependent aminotransferase family.</text>
</comment>
<evidence type="ECO:0000256" key="14">
    <source>
        <dbReference type="ARBA" id="ARBA00078458"/>
    </source>
</evidence>
<evidence type="ECO:0000313" key="17">
    <source>
        <dbReference type="Proteomes" id="UP001632038"/>
    </source>
</evidence>
<dbReference type="Gene3D" id="3.40.640.10">
    <property type="entry name" value="Type I PLP-dependent aspartate aminotransferase-like (Major domain)"/>
    <property type="match status" value="1"/>
</dbReference>
<dbReference type="PROSITE" id="PS00600">
    <property type="entry name" value="AA_TRANSFER_CLASS_3"/>
    <property type="match status" value="1"/>
</dbReference>
<evidence type="ECO:0000256" key="1">
    <source>
        <dbReference type="ARBA" id="ARBA00001933"/>
    </source>
</evidence>
<comment type="subcellular location">
    <subcellularLocation>
        <location evidence="2">Mitochondrion</location>
    </subcellularLocation>
</comment>
<dbReference type="PANTHER" id="PTHR11986:SF79">
    <property type="entry name" value="ACETYLORNITHINE AMINOTRANSFERASE, MITOCHONDRIAL"/>
    <property type="match status" value="1"/>
</dbReference>
<keyword evidence="6" id="KW-0055">Arginine biosynthesis</keyword>
<gene>
    <name evidence="16" type="primary">WIN1_2</name>
    <name evidence="16" type="ORF">CASFOL_038702</name>
</gene>
<evidence type="ECO:0000256" key="9">
    <source>
        <dbReference type="ARBA" id="ARBA00022679"/>
    </source>
</evidence>
<keyword evidence="16" id="KW-0418">Kinase</keyword>
<evidence type="ECO:0000256" key="6">
    <source>
        <dbReference type="ARBA" id="ARBA00022571"/>
    </source>
</evidence>
<dbReference type="NCBIfam" id="NF002325">
    <property type="entry name" value="PRK01278.1"/>
    <property type="match status" value="1"/>
</dbReference>
<keyword evidence="17" id="KW-1185">Reference proteome</keyword>
<dbReference type="InterPro" id="IPR015424">
    <property type="entry name" value="PyrdxlP-dep_Trfase"/>
</dbReference>
<keyword evidence="8" id="KW-0028">Amino-acid biosynthesis</keyword>
<dbReference type="NCBIfam" id="TIGR00707">
    <property type="entry name" value="argD"/>
    <property type="match status" value="1"/>
</dbReference>
<dbReference type="Gene3D" id="3.90.1150.10">
    <property type="entry name" value="Aspartate Aminotransferase, domain 1"/>
    <property type="match status" value="1"/>
</dbReference>
<dbReference type="GO" id="GO:0003992">
    <property type="term" value="F:N2-acetyl-L-ornithine:2-oxoglutarate 5-aminotransferase activity"/>
    <property type="evidence" value="ECO:0007669"/>
    <property type="project" value="UniProtKB-EC"/>
</dbReference>
<evidence type="ECO:0000256" key="11">
    <source>
        <dbReference type="ARBA" id="ARBA00022946"/>
    </source>
</evidence>
<dbReference type="GO" id="GO:0005739">
    <property type="term" value="C:mitochondrion"/>
    <property type="evidence" value="ECO:0007669"/>
    <property type="project" value="UniProtKB-SubCell"/>
</dbReference>
<evidence type="ECO:0000256" key="3">
    <source>
        <dbReference type="ARBA" id="ARBA00005024"/>
    </source>
</evidence>
<dbReference type="GO" id="GO:0016301">
    <property type="term" value="F:kinase activity"/>
    <property type="evidence" value="ECO:0007669"/>
    <property type="project" value="UniProtKB-KW"/>
</dbReference>
<evidence type="ECO:0000256" key="8">
    <source>
        <dbReference type="ARBA" id="ARBA00022605"/>
    </source>
</evidence>
<reference evidence="17" key="1">
    <citation type="journal article" date="2024" name="IScience">
        <title>Strigolactones Initiate the Formation of Haustorium-like Structures in Castilleja.</title>
        <authorList>
            <person name="Buerger M."/>
            <person name="Peterson D."/>
            <person name="Chory J."/>
        </authorList>
    </citation>
    <scope>NUCLEOTIDE SEQUENCE [LARGE SCALE GENOMIC DNA]</scope>
</reference>
<keyword evidence="10 15" id="KW-0663">Pyridoxal phosphate</keyword>
<comment type="pathway">
    <text evidence="3">Amino-acid biosynthesis; L-arginine biosynthesis; N(2)-acetyl-L-ornithine from L-glutamate: step 4/4.</text>
</comment>
<dbReference type="Proteomes" id="UP001632038">
    <property type="component" value="Unassembled WGS sequence"/>
</dbReference>
<evidence type="ECO:0000256" key="4">
    <source>
        <dbReference type="ARBA" id="ARBA00008954"/>
    </source>
</evidence>
<comment type="cofactor">
    <cofactor evidence="1">
        <name>pyridoxal 5'-phosphate</name>
        <dbReference type="ChEBI" id="CHEBI:597326"/>
    </cofactor>
</comment>
<dbReference type="EMBL" id="JAVIJP010000081">
    <property type="protein sequence ID" value="KAL3618381.1"/>
    <property type="molecule type" value="Genomic_DNA"/>
</dbReference>
<comment type="catalytic activity">
    <reaction evidence="13">
        <text>N(2)-acetyl-L-ornithine + 2-oxoglutarate = N-acetyl-L-glutamate 5-semialdehyde + L-glutamate</text>
        <dbReference type="Rhea" id="RHEA:18049"/>
        <dbReference type="ChEBI" id="CHEBI:16810"/>
        <dbReference type="ChEBI" id="CHEBI:29123"/>
        <dbReference type="ChEBI" id="CHEBI:29985"/>
        <dbReference type="ChEBI" id="CHEBI:57805"/>
        <dbReference type="EC" id="2.6.1.11"/>
    </reaction>
</comment>
<keyword evidence="7 16" id="KW-0032">Aminotransferase</keyword>
<evidence type="ECO:0000256" key="12">
    <source>
        <dbReference type="ARBA" id="ARBA00023128"/>
    </source>
</evidence>
<dbReference type="PIRSF" id="PIRSF000521">
    <property type="entry name" value="Transaminase_4ab_Lys_Orn"/>
    <property type="match status" value="1"/>
</dbReference>
<dbReference type="FunFam" id="3.40.640.10:FF:000280">
    <property type="entry name" value="Acetylornithine aminotransferase, mitochondrial"/>
    <property type="match status" value="1"/>
</dbReference>
<comment type="caution">
    <text evidence="16">The sequence shown here is derived from an EMBL/GenBank/DDBJ whole genome shotgun (WGS) entry which is preliminary data.</text>
</comment>
<evidence type="ECO:0000256" key="10">
    <source>
        <dbReference type="ARBA" id="ARBA00022898"/>
    </source>
</evidence>
<evidence type="ECO:0000256" key="2">
    <source>
        <dbReference type="ARBA" id="ARBA00004173"/>
    </source>
</evidence>
<dbReference type="InterPro" id="IPR015421">
    <property type="entry name" value="PyrdxlP-dep_Trfase_major"/>
</dbReference>
<organism evidence="16 17">
    <name type="scientific">Castilleja foliolosa</name>
    <dbReference type="NCBI Taxonomy" id="1961234"/>
    <lineage>
        <taxon>Eukaryota</taxon>
        <taxon>Viridiplantae</taxon>
        <taxon>Streptophyta</taxon>
        <taxon>Embryophyta</taxon>
        <taxon>Tracheophyta</taxon>
        <taxon>Spermatophyta</taxon>
        <taxon>Magnoliopsida</taxon>
        <taxon>eudicotyledons</taxon>
        <taxon>Gunneridae</taxon>
        <taxon>Pentapetalae</taxon>
        <taxon>asterids</taxon>
        <taxon>lamiids</taxon>
        <taxon>Lamiales</taxon>
        <taxon>Orobanchaceae</taxon>
        <taxon>Pedicularideae</taxon>
        <taxon>Castillejinae</taxon>
        <taxon>Castilleja</taxon>
    </lineage>
</organism>
<evidence type="ECO:0000256" key="13">
    <source>
        <dbReference type="ARBA" id="ARBA00050813"/>
    </source>
</evidence>
<dbReference type="InterPro" id="IPR049704">
    <property type="entry name" value="Aminotrans_3_PPA_site"/>
</dbReference>
<evidence type="ECO:0000256" key="5">
    <source>
        <dbReference type="ARBA" id="ARBA00012919"/>
    </source>
</evidence>
<dbReference type="InterPro" id="IPR005814">
    <property type="entry name" value="Aminotrans_3"/>
</dbReference>
<dbReference type="InterPro" id="IPR015422">
    <property type="entry name" value="PyrdxlP-dep_Trfase_small"/>
</dbReference>
<dbReference type="EC" id="2.6.1.11" evidence="5"/>
<dbReference type="InterPro" id="IPR004636">
    <property type="entry name" value="AcOrn/SuccOrn_fam"/>
</dbReference>
<evidence type="ECO:0000313" key="16">
    <source>
        <dbReference type="EMBL" id="KAL3618381.1"/>
    </source>
</evidence>
<keyword evidence="11" id="KW-0809">Transit peptide</keyword>
<dbReference type="CDD" id="cd00610">
    <property type="entry name" value="OAT_like"/>
    <property type="match status" value="1"/>
</dbReference>
<evidence type="ECO:0000256" key="7">
    <source>
        <dbReference type="ARBA" id="ARBA00022576"/>
    </source>
</evidence>
<keyword evidence="12" id="KW-0496">Mitochondrion</keyword>
<dbReference type="PANTHER" id="PTHR11986">
    <property type="entry name" value="AMINOTRANSFERASE CLASS III"/>
    <property type="match status" value="1"/>
</dbReference>
<name>A0ABD3BLQ0_9LAMI</name>
<dbReference type="InterPro" id="IPR050103">
    <property type="entry name" value="Class-III_PLP-dep_AT"/>
</dbReference>
<dbReference type="SUPFAM" id="SSF53383">
    <property type="entry name" value="PLP-dependent transferases"/>
    <property type="match status" value="1"/>
</dbReference>
<proteinExistence type="inferred from homology"/>
<dbReference type="Pfam" id="PF00202">
    <property type="entry name" value="Aminotran_3"/>
    <property type="match status" value="1"/>
</dbReference>
<protein>
    <recommendedName>
        <fullName evidence="5">acetylornithine transaminase</fullName>
        <ecNumber evidence="5">2.6.1.11</ecNumber>
    </recommendedName>
    <alternativeName>
        <fullName evidence="14">Acetylornithine transaminase</fullName>
    </alternativeName>
</protein>
<sequence length="463" mass="50094">MSWTTLLSLSNPLSPSLHRSLTLTRPNRSAAPISCLSVDVSSPDLTQIQPSIHEKKITSSEIIADEKKFIVGTYARAPLVLSSGKGCKLYDVEGREYLDLTSGIAVNALGHGDPDWVRAVTQQAEVLTHVSNVYYSVPQVELAKRLVEGSFADRVFFCNSGTEANEAAIKFSRKFQRFSRPDEKNPPIEFIAFTNSFHGRTIGALALTNKEHYRTPFEPIMPGVTFLEYGDTQAAVQLIRSGKIAAVFVEPIQGEGGIYSATQEFLQSVRGACDDVGCLLVFDEVQCGLGRTGYLWAHEAFNVYPDIMTLAKPLAGGLPIGAVLVTEKVNSAINFGDHGSTFAGNPLVCAAGITVLDKISDPSFLSDVSEKGNYFKELLAKKLGHNSHVREIRGFGLIIGIELDVSASPLVDACRESGLLVLTAGKGNVVRIVPPLVITKEELDQATEVLASCLPVLDQEIKN</sequence>
<keyword evidence="9 16" id="KW-0808">Transferase</keyword>
<dbReference type="GO" id="GO:0006526">
    <property type="term" value="P:L-arginine biosynthetic process"/>
    <property type="evidence" value="ECO:0007669"/>
    <property type="project" value="UniProtKB-KW"/>
</dbReference>